<accession>A0AAN8W667</accession>
<gene>
    <name evidence="11" type="ORF">RJ641_000431</name>
</gene>
<evidence type="ECO:0000256" key="5">
    <source>
        <dbReference type="ARBA" id="ARBA00022532"/>
    </source>
</evidence>
<feature type="domain" description="2-oxoacid dehydrogenase acyltransferase catalytic" evidence="10">
    <location>
        <begin position="1"/>
        <end position="61"/>
    </location>
</feature>
<evidence type="ECO:0000256" key="6">
    <source>
        <dbReference type="ARBA" id="ARBA00022679"/>
    </source>
</evidence>
<dbReference type="InterPro" id="IPR023213">
    <property type="entry name" value="CAT-like_dom_sf"/>
</dbReference>
<evidence type="ECO:0000313" key="12">
    <source>
        <dbReference type="Proteomes" id="UP001370490"/>
    </source>
</evidence>
<comment type="pathway">
    <text evidence="2">Amino-acid degradation; L-lysine degradation via saccharopine pathway; glutaryl-CoA from L-lysine: step 6/6.</text>
</comment>
<proteinExistence type="inferred from homology"/>
<protein>
    <recommendedName>
        <fullName evidence="4">dihydrolipoyllysine-residue succinyltransferase</fullName>
        <ecNumber evidence="4">2.3.1.61</ecNumber>
    </recommendedName>
    <alternativeName>
        <fullName evidence="9">2-oxoglutarate dehydrogenase complex component E2</fullName>
    </alternativeName>
</protein>
<keyword evidence="6" id="KW-0808">Transferase</keyword>
<keyword evidence="12" id="KW-1185">Reference proteome</keyword>
<dbReference type="GO" id="GO:0004149">
    <property type="term" value="F:dihydrolipoyllysine-residue succinyltransferase activity"/>
    <property type="evidence" value="ECO:0007669"/>
    <property type="project" value="UniProtKB-EC"/>
</dbReference>
<evidence type="ECO:0000256" key="8">
    <source>
        <dbReference type="ARBA" id="ARBA00023315"/>
    </source>
</evidence>
<dbReference type="EMBL" id="JBAMMX010000001">
    <property type="protein sequence ID" value="KAK6946958.1"/>
    <property type="molecule type" value="Genomic_DNA"/>
</dbReference>
<keyword evidence="5" id="KW-0816">Tricarboxylic acid cycle</keyword>
<comment type="similarity">
    <text evidence="3">Belongs to the 2-oxoacid dehydrogenase family.</text>
</comment>
<evidence type="ECO:0000256" key="3">
    <source>
        <dbReference type="ARBA" id="ARBA00007317"/>
    </source>
</evidence>
<evidence type="ECO:0000256" key="2">
    <source>
        <dbReference type="ARBA" id="ARBA00005145"/>
    </source>
</evidence>
<dbReference type="Proteomes" id="UP001370490">
    <property type="component" value="Unassembled WGS sequence"/>
</dbReference>
<name>A0AAN8W667_9MAGN</name>
<dbReference type="PANTHER" id="PTHR43416:SF5">
    <property type="entry name" value="DIHYDROLIPOYLLYSINE-RESIDUE SUCCINYLTRANSFERASE COMPONENT OF 2-OXOGLUTARATE DEHYDROGENASE COMPLEX, MITOCHONDRIAL"/>
    <property type="match status" value="1"/>
</dbReference>
<dbReference type="InterPro" id="IPR050537">
    <property type="entry name" value="2-oxoacid_dehydrogenase"/>
</dbReference>
<reference evidence="11 12" key="1">
    <citation type="submission" date="2023-12" db="EMBL/GenBank/DDBJ databases">
        <title>A high-quality genome assembly for Dillenia turbinata (Dilleniales).</title>
        <authorList>
            <person name="Chanderbali A."/>
        </authorList>
    </citation>
    <scope>NUCLEOTIDE SEQUENCE [LARGE SCALE GENOMIC DNA]</scope>
    <source>
        <strain evidence="11">LSX21</strain>
        <tissue evidence="11">Leaf</tissue>
    </source>
</reference>
<dbReference type="PANTHER" id="PTHR43416">
    <property type="entry name" value="DIHYDROLIPOYLLYSINE-RESIDUE SUCCINYLTRANSFERASE COMPONENT OF 2-OXOGLUTARATE DEHYDROGENASE COMPLEX, MITOCHONDRIAL-RELATED"/>
    <property type="match status" value="1"/>
</dbReference>
<dbReference type="Gene3D" id="3.30.559.10">
    <property type="entry name" value="Chloramphenicol acetyltransferase-like domain"/>
    <property type="match status" value="2"/>
</dbReference>
<evidence type="ECO:0000256" key="1">
    <source>
        <dbReference type="ARBA" id="ARBA00001938"/>
    </source>
</evidence>
<evidence type="ECO:0000256" key="4">
    <source>
        <dbReference type="ARBA" id="ARBA00012945"/>
    </source>
</evidence>
<evidence type="ECO:0000256" key="9">
    <source>
        <dbReference type="ARBA" id="ARBA00032406"/>
    </source>
</evidence>
<dbReference type="EC" id="2.3.1.61" evidence="4"/>
<evidence type="ECO:0000313" key="11">
    <source>
        <dbReference type="EMBL" id="KAK6946958.1"/>
    </source>
</evidence>
<organism evidence="11 12">
    <name type="scientific">Dillenia turbinata</name>
    <dbReference type="NCBI Taxonomy" id="194707"/>
    <lineage>
        <taxon>Eukaryota</taxon>
        <taxon>Viridiplantae</taxon>
        <taxon>Streptophyta</taxon>
        <taxon>Embryophyta</taxon>
        <taxon>Tracheophyta</taxon>
        <taxon>Spermatophyta</taxon>
        <taxon>Magnoliopsida</taxon>
        <taxon>eudicotyledons</taxon>
        <taxon>Gunneridae</taxon>
        <taxon>Pentapetalae</taxon>
        <taxon>Dilleniales</taxon>
        <taxon>Dilleniaceae</taxon>
        <taxon>Dillenia</taxon>
    </lineage>
</organism>
<sequence>MKLRSEYKDAFAEKHGVKLGLMSGFVKAAVSGLQNQPIINAFIDGDDIIYNDCIDISIAVGASKEINTLAKKANDGSISIDEMAGGTFTVSNGVSNPWYALNSFLSNGGWRQNSSKANDVHCANIQPSTH</sequence>
<evidence type="ECO:0000256" key="7">
    <source>
        <dbReference type="ARBA" id="ARBA00022823"/>
    </source>
</evidence>
<dbReference type="Pfam" id="PF00198">
    <property type="entry name" value="2-oxoacid_dh"/>
    <property type="match status" value="2"/>
</dbReference>
<dbReference type="InterPro" id="IPR001078">
    <property type="entry name" value="2-oxoacid_DH_actylTfrase"/>
</dbReference>
<dbReference type="GO" id="GO:0005739">
    <property type="term" value="C:mitochondrion"/>
    <property type="evidence" value="ECO:0007669"/>
    <property type="project" value="TreeGrafter"/>
</dbReference>
<keyword evidence="8 11" id="KW-0012">Acyltransferase</keyword>
<comment type="cofactor">
    <cofactor evidence="1">
        <name>(R)-lipoate</name>
        <dbReference type="ChEBI" id="CHEBI:83088"/>
    </cofactor>
</comment>
<dbReference type="AlphaFoldDB" id="A0AAN8W667"/>
<dbReference type="GO" id="GO:0006099">
    <property type="term" value="P:tricarboxylic acid cycle"/>
    <property type="evidence" value="ECO:0007669"/>
    <property type="project" value="UniProtKB-KW"/>
</dbReference>
<evidence type="ECO:0000259" key="10">
    <source>
        <dbReference type="Pfam" id="PF00198"/>
    </source>
</evidence>
<comment type="caution">
    <text evidence="11">The sequence shown here is derived from an EMBL/GenBank/DDBJ whole genome shotgun (WGS) entry which is preliminary data.</text>
</comment>
<feature type="domain" description="2-oxoacid dehydrogenase acyltransferase catalytic" evidence="10">
    <location>
        <begin position="63"/>
        <end position="92"/>
    </location>
</feature>
<keyword evidence="7" id="KW-0450">Lipoyl</keyword>
<dbReference type="SUPFAM" id="SSF52777">
    <property type="entry name" value="CoA-dependent acyltransferases"/>
    <property type="match status" value="1"/>
</dbReference>